<keyword evidence="4" id="KW-0378">Hydrolase</keyword>
<feature type="region of interest" description="Disordered" evidence="2">
    <location>
        <begin position="381"/>
        <end position="403"/>
    </location>
</feature>
<evidence type="ECO:0000259" key="3">
    <source>
        <dbReference type="Pfam" id="PF14529"/>
    </source>
</evidence>
<dbReference type="AlphaFoldDB" id="A0AAW1L6J6"/>
<name>A0AAW1L6J6_POPJA</name>
<accession>A0AAW1L6J6</accession>
<feature type="region of interest" description="Disordered" evidence="2">
    <location>
        <begin position="444"/>
        <end position="486"/>
    </location>
</feature>
<evidence type="ECO:0000313" key="4">
    <source>
        <dbReference type="EMBL" id="KAK9729433.1"/>
    </source>
</evidence>
<comment type="caution">
    <text evidence="4">The sequence shown here is derived from an EMBL/GenBank/DDBJ whole genome shotgun (WGS) entry which is preliminary data.</text>
</comment>
<dbReference type="Gene3D" id="3.60.10.10">
    <property type="entry name" value="Endonuclease/exonuclease/phosphatase"/>
    <property type="match status" value="1"/>
</dbReference>
<gene>
    <name evidence="4" type="ORF">QE152_g15952</name>
</gene>
<feature type="compositionally biased region" description="Basic and acidic residues" evidence="2">
    <location>
        <begin position="462"/>
        <end position="482"/>
    </location>
</feature>
<evidence type="ECO:0000313" key="5">
    <source>
        <dbReference type="Proteomes" id="UP001458880"/>
    </source>
</evidence>
<dbReference type="Proteomes" id="UP001458880">
    <property type="component" value="Unassembled WGS sequence"/>
</dbReference>
<dbReference type="Pfam" id="PF14529">
    <property type="entry name" value="Exo_endo_phos_2"/>
    <property type="match status" value="1"/>
</dbReference>
<evidence type="ECO:0000256" key="2">
    <source>
        <dbReference type="SAM" id="MobiDB-lite"/>
    </source>
</evidence>
<feature type="domain" description="Endonuclease/exonuclease/phosphatase" evidence="3">
    <location>
        <begin position="62"/>
        <end position="193"/>
    </location>
</feature>
<keyword evidence="4" id="KW-0540">Nuclease</keyword>
<organism evidence="4 5">
    <name type="scientific">Popillia japonica</name>
    <name type="common">Japanese beetle</name>
    <dbReference type="NCBI Taxonomy" id="7064"/>
    <lineage>
        <taxon>Eukaryota</taxon>
        <taxon>Metazoa</taxon>
        <taxon>Ecdysozoa</taxon>
        <taxon>Arthropoda</taxon>
        <taxon>Hexapoda</taxon>
        <taxon>Insecta</taxon>
        <taxon>Pterygota</taxon>
        <taxon>Neoptera</taxon>
        <taxon>Endopterygota</taxon>
        <taxon>Coleoptera</taxon>
        <taxon>Polyphaga</taxon>
        <taxon>Scarabaeiformia</taxon>
        <taxon>Scarabaeidae</taxon>
        <taxon>Rutelinae</taxon>
        <taxon>Popillia</taxon>
    </lineage>
</organism>
<protein>
    <submittedName>
        <fullName evidence="4">Endonuclease-reverse transcriptase</fullName>
    </submittedName>
</protein>
<dbReference type="InterPro" id="IPR005135">
    <property type="entry name" value="Endo/exonuclease/phosphatase"/>
</dbReference>
<keyword evidence="1" id="KW-0175">Coiled coil</keyword>
<feature type="coiled-coil region" evidence="1">
    <location>
        <begin position="625"/>
        <end position="673"/>
    </location>
</feature>
<dbReference type="EMBL" id="JASPKY010000160">
    <property type="protein sequence ID" value="KAK9729433.1"/>
    <property type="molecule type" value="Genomic_DNA"/>
</dbReference>
<dbReference type="InterPro" id="IPR036691">
    <property type="entry name" value="Endo/exonu/phosph_ase_sf"/>
</dbReference>
<reference evidence="4 5" key="1">
    <citation type="journal article" date="2024" name="BMC Genomics">
        <title>De novo assembly and annotation of Popillia japonica's genome with initial clues to its potential as an invasive pest.</title>
        <authorList>
            <person name="Cucini C."/>
            <person name="Boschi S."/>
            <person name="Funari R."/>
            <person name="Cardaioli E."/>
            <person name="Iannotti N."/>
            <person name="Marturano G."/>
            <person name="Paoli F."/>
            <person name="Bruttini M."/>
            <person name="Carapelli A."/>
            <person name="Frati F."/>
            <person name="Nardi F."/>
        </authorList>
    </citation>
    <scope>NUCLEOTIDE SEQUENCE [LARGE SCALE GENOMIC DNA]</scope>
    <source>
        <strain evidence="4">DMR45628</strain>
    </source>
</reference>
<keyword evidence="5" id="KW-1185">Reference proteome</keyword>
<proteinExistence type="predicted"/>
<keyword evidence="4" id="KW-0255">Endonuclease</keyword>
<dbReference type="SUPFAM" id="SSF56219">
    <property type="entry name" value="DNase I-like"/>
    <property type="match status" value="2"/>
</dbReference>
<evidence type="ECO:0000256" key="1">
    <source>
        <dbReference type="SAM" id="Coils"/>
    </source>
</evidence>
<sequence length="718" mass="83921">MACEMDIDMAIISEPNINISLSHNYIMDKNRNVAIYIRNKNMGIQGCSVGEGFVCIKWKDWCIYGCYCSPNIPYEDFKSFIDALTSNIKATGLDAVIAGDFNSKSPMWGSQFTDISFVCIKWKDWCIYGCYCSPNIPYEDFKSFIDALTRDTPTFQRGKTKSYIDITWAMEKISERVQKWRVLQGEFFTFHNHIYFEISYKSESRVKTNRIRRFLDKSRFVEQIKECFLNKEETITPDQFIDKLFKLNKECTISVHEDHRSMPYWWNGEIECKRKECHRLRRRLIRENGRRNGAPARATMELAYKKVKQELKYMIIETKRNHWKRLLEDLDEHIWGDGFKLVMRHLKKLTPPYNPSMTRRLEIVKELFIVKEEEEFVFSRRSSIARTPPPTPSRETSQQETEAAMCDIGKSSVETLWQEDDLTSPTYKLVGEVSLDTSFRARANSLPGENARSFQPKTLDLMQERKKDTEEERRKPVKRLREEDEGDQLQELRKQFDRLAKTVNELVAMTDASTKTKTEIKNSIKKLKRQTTDVYREWKALDEGEGAYKRKTETKEMRSISIQVDPADIKNEMDEKKLKIANKIREVMEGDGTYNKLTEVLDEKWPLEIYKITETESATQSNKLLENLKLKYAGLTELIEKNEGQADFLIQTLENLKLKYAGLTELIEKNEGQADFLIQTLNTRTSTNVYKEKSSAIHLLPLDIDVAGVTSIHTCLRL</sequence>
<dbReference type="GO" id="GO:0004519">
    <property type="term" value="F:endonuclease activity"/>
    <property type="evidence" value="ECO:0007669"/>
    <property type="project" value="UniProtKB-KW"/>
</dbReference>